<organism evidence="3 4">
    <name type="scientific">Hibiscus trionum</name>
    <name type="common">Flower of an hour</name>
    <dbReference type="NCBI Taxonomy" id="183268"/>
    <lineage>
        <taxon>Eukaryota</taxon>
        <taxon>Viridiplantae</taxon>
        <taxon>Streptophyta</taxon>
        <taxon>Embryophyta</taxon>
        <taxon>Tracheophyta</taxon>
        <taxon>Spermatophyta</taxon>
        <taxon>Magnoliopsida</taxon>
        <taxon>eudicotyledons</taxon>
        <taxon>Gunneridae</taxon>
        <taxon>Pentapetalae</taxon>
        <taxon>rosids</taxon>
        <taxon>malvids</taxon>
        <taxon>Malvales</taxon>
        <taxon>Malvaceae</taxon>
        <taxon>Malvoideae</taxon>
        <taxon>Hibiscus</taxon>
    </lineage>
</organism>
<dbReference type="Proteomes" id="UP001165190">
    <property type="component" value="Unassembled WGS sequence"/>
</dbReference>
<dbReference type="EMBL" id="BSYR01000019">
    <property type="protein sequence ID" value="GMI81508.1"/>
    <property type="molecule type" value="Genomic_DNA"/>
</dbReference>
<evidence type="ECO:0000313" key="4">
    <source>
        <dbReference type="Proteomes" id="UP001165190"/>
    </source>
</evidence>
<evidence type="ECO:0000256" key="2">
    <source>
        <dbReference type="ARBA" id="ARBA00022679"/>
    </source>
</evidence>
<keyword evidence="3" id="KW-0012">Acyltransferase</keyword>
<dbReference type="Gene3D" id="3.30.559.10">
    <property type="entry name" value="Chloramphenicol acetyltransferase-like domain"/>
    <property type="match status" value="1"/>
</dbReference>
<dbReference type="GO" id="GO:0016746">
    <property type="term" value="F:acyltransferase activity"/>
    <property type="evidence" value="ECO:0007669"/>
    <property type="project" value="UniProtKB-KW"/>
</dbReference>
<dbReference type="OrthoDB" id="671439at2759"/>
<accession>A0A9W7HQ51</accession>
<dbReference type="AlphaFoldDB" id="A0A9W7HQ51"/>
<gene>
    <name evidence="3" type="ORF">HRI_001820100</name>
</gene>
<evidence type="ECO:0000256" key="1">
    <source>
        <dbReference type="ARBA" id="ARBA00009861"/>
    </source>
</evidence>
<sequence length="155" mass="16775">MVESLKSKVFGERRGSFSCSSSDLLAAHLWKARTKALGVRNGAMVCLQFAVDIRKEMAPPLPKGFSGNAYCLASVALTAEELEAGSHEAIVEKIKEARNSINGDFVIACNQALDGPQGTLPPLNELTLVSDWTRMPYHKIGFLHGEAAYVSPLIE</sequence>
<keyword evidence="2" id="KW-0808">Transferase</keyword>
<dbReference type="PANTHER" id="PTHR31147:SF66">
    <property type="entry name" value="OS05G0315700 PROTEIN"/>
    <property type="match status" value="1"/>
</dbReference>
<dbReference type="InterPro" id="IPR050898">
    <property type="entry name" value="Plant_acyltransferase"/>
</dbReference>
<keyword evidence="4" id="KW-1185">Reference proteome</keyword>
<comment type="similarity">
    <text evidence="1">Belongs to the plant acyltransferase family.</text>
</comment>
<name>A0A9W7HQ51_HIBTR</name>
<proteinExistence type="inferred from homology"/>
<dbReference type="PANTHER" id="PTHR31147">
    <property type="entry name" value="ACYL TRANSFERASE 4"/>
    <property type="match status" value="1"/>
</dbReference>
<dbReference type="InterPro" id="IPR023213">
    <property type="entry name" value="CAT-like_dom_sf"/>
</dbReference>
<evidence type="ECO:0000313" key="3">
    <source>
        <dbReference type="EMBL" id="GMI81508.1"/>
    </source>
</evidence>
<comment type="caution">
    <text evidence="3">The sequence shown here is derived from an EMBL/GenBank/DDBJ whole genome shotgun (WGS) entry which is preliminary data.</text>
</comment>
<dbReference type="Pfam" id="PF02458">
    <property type="entry name" value="Transferase"/>
    <property type="match status" value="1"/>
</dbReference>
<reference evidence="3" key="1">
    <citation type="submission" date="2023-05" db="EMBL/GenBank/DDBJ databases">
        <title>Genome and transcriptome analyses reveal genes involved in the formation of fine ridges on petal epidermal cells in Hibiscus trionum.</title>
        <authorList>
            <person name="Koshimizu S."/>
            <person name="Masuda S."/>
            <person name="Ishii T."/>
            <person name="Shirasu K."/>
            <person name="Hoshino A."/>
            <person name="Arita M."/>
        </authorList>
    </citation>
    <scope>NUCLEOTIDE SEQUENCE</scope>
    <source>
        <strain evidence="3">Hamamatsu line</strain>
    </source>
</reference>
<protein>
    <submittedName>
        <fullName evidence="3">BR-related AcylTransferase1, PIZZA</fullName>
    </submittedName>
</protein>